<accession>A0A6M1KSZ4</accession>
<dbReference type="PANTHER" id="PTHR30055:SF151">
    <property type="entry name" value="TRANSCRIPTIONAL REGULATORY PROTEIN"/>
    <property type="match status" value="1"/>
</dbReference>
<dbReference type="GO" id="GO:0003700">
    <property type="term" value="F:DNA-binding transcription factor activity"/>
    <property type="evidence" value="ECO:0007669"/>
    <property type="project" value="TreeGrafter"/>
</dbReference>
<dbReference type="InterPro" id="IPR003012">
    <property type="entry name" value="Tet_transcr_reg_TetR"/>
</dbReference>
<evidence type="ECO:0000313" key="8">
    <source>
        <dbReference type="Proteomes" id="UP000478148"/>
    </source>
</evidence>
<evidence type="ECO:0000256" key="5">
    <source>
        <dbReference type="PROSITE-ProRule" id="PRU00335"/>
    </source>
</evidence>
<evidence type="ECO:0000256" key="4">
    <source>
        <dbReference type="ARBA" id="ARBA00023163"/>
    </source>
</evidence>
<evidence type="ECO:0000256" key="3">
    <source>
        <dbReference type="ARBA" id="ARBA00023125"/>
    </source>
</evidence>
<dbReference type="PANTHER" id="PTHR30055">
    <property type="entry name" value="HTH-TYPE TRANSCRIPTIONAL REGULATOR RUTR"/>
    <property type="match status" value="1"/>
</dbReference>
<dbReference type="SUPFAM" id="SSF46689">
    <property type="entry name" value="Homeodomain-like"/>
    <property type="match status" value="1"/>
</dbReference>
<dbReference type="GO" id="GO:0046677">
    <property type="term" value="P:response to antibiotic"/>
    <property type="evidence" value="ECO:0007669"/>
    <property type="project" value="InterPro"/>
</dbReference>
<keyword evidence="4" id="KW-0804">Transcription</keyword>
<comment type="caution">
    <text evidence="7">The sequence shown here is derived from an EMBL/GenBank/DDBJ whole genome shotgun (WGS) entry which is preliminary data.</text>
</comment>
<dbReference type="PRINTS" id="PR00400">
    <property type="entry name" value="TETREPRESSOR"/>
</dbReference>
<dbReference type="SUPFAM" id="SSF48498">
    <property type="entry name" value="Tetracyclin repressor-like, C-terminal domain"/>
    <property type="match status" value="1"/>
</dbReference>
<dbReference type="Proteomes" id="UP000478148">
    <property type="component" value="Unassembled WGS sequence"/>
</dbReference>
<gene>
    <name evidence="7" type="ORF">ENC19_10705</name>
</gene>
<dbReference type="Pfam" id="PF00440">
    <property type="entry name" value="TetR_N"/>
    <property type="match status" value="1"/>
</dbReference>
<keyword evidence="3 5" id="KW-0238">DNA-binding</keyword>
<dbReference type="InterPro" id="IPR009057">
    <property type="entry name" value="Homeodomain-like_sf"/>
</dbReference>
<evidence type="ECO:0000259" key="6">
    <source>
        <dbReference type="PROSITE" id="PS50977"/>
    </source>
</evidence>
<name>A0A6M1KSZ4_9ACTN</name>
<dbReference type="InterPro" id="IPR004111">
    <property type="entry name" value="Repressor_TetR_C"/>
</dbReference>
<dbReference type="Gene3D" id="1.10.10.60">
    <property type="entry name" value="Homeodomain-like"/>
    <property type="match status" value="1"/>
</dbReference>
<dbReference type="PRINTS" id="PR00455">
    <property type="entry name" value="HTHTETR"/>
</dbReference>
<keyword evidence="1" id="KW-0678">Repressor</keyword>
<dbReference type="AlphaFoldDB" id="A0A6M1KSZ4"/>
<feature type="DNA-binding region" description="H-T-H motif" evidence="5">
    <location>
        <begin position="39"/>
        <end position="58"/>
    </location>
</feature>
<dbReference type="GO" id="GO:0045892">
    <property type="term" value="P:negative regulation of DNA-templated transcription"/>
    <property type="evidence" value="ECO:0007669"/>
    <property type="project" value="InterPro"/>
</dbReference>
<protein>
    <submittedName>
        <fullName evidence="7">TetR/AcrR family transcriptional regulator</fullName>
    </submittedName>
</protein>
<dbReference type="Pfam" id="PF02909">
    <property type="entry name" value="TetR_C_1"/>
    <property type="match status" value="1"/>
</dbReference>
<dbReference type="Gene3D" id="1.10.357.10">
    <property type="entry name" value="Tetracycline Repressor, domain 2"/>
    <property type="match status" value="1"/>
</dbReference>
<evidence type="ECO:0000313" key="7">
    <source>
        <dbReference type="EMBL" id="NGM13098.1"/>
    </source>
</evidence>
<sequence length="228" mass="24778">MPHADAPRPRPGRPPTTSRAQILAAARGLIDRDGWERLTIRKLAAEIGVGATTLYHHVQDKEDLLLLLINEYGEQVSRPRLPDEPRERVIVAAATIHDALAAWPWAAEVLTTDGFIARLGDSPLGLVEAVVAGAVDHGCTPEHAVYVFRSIWYYTVGEILVRSHTARRGQGDAVTRQGAFFGTIDAGKLPHLAALGDRWAVLAPRDTYVDGLRALVDGLLAQGARVRP</sequence>
<keyword evidence="2" id="KW-0805">Transcription regulation</keyword>
<dbReference type="RefSeq" id="WP_164447032.1">
    <property type="nucleotide sequence ID" value="NZ_SAIY01000003.1"/>
</dbReference>
<dbReference type="InterPro" id="IPR050109">
    <property type="entry name" value="HTH-type_TetR-like_transc_reg"/>
</dbReference>
<organism evidence="7 8">
    <name type="scientific">Verrucosispora sioxanthis</name>
    <dbReference type="NCBI Taxonomy" id="2499994"/>
    <lineage>
        <taxon>Bacteria</taxon>
        <taxon>Bacillati</taxon>
        <taxon>Actinomycetota</taxon>
        <taxon>Actinomycetes</taxon>
        <taxon>Micromonosporales</taxon>
        <taxon>Micromonosporaceae</taxon>
        <taxon>Micromonospora</taxon>
    </lineage>
</organism>
<keyword evidence="8" id="KW-1185">Reference proteome</keyword>
<dbReference type="InterPro" id="IPR036271">
    <property type="entry name" value="Tet_transcr_reg_TetR-rel_C_sf"/>
</dbReference>
<evidence type="ECO:0000256" key="1">
    <source>
        <dbReference type="ARBA" id="ARBA00022491"/>
    </source>
</evidence>
<dbReference type="EMBL" id="SAIY01000003">
    <property type="protein sequence ID" value="NGM13098.1"/>
    <property type="molecule type" value="Genomic_DNA"/>
</dbReference>
<evidence type="ECO:0000256" key="2">
    <source>
        <dbReference type="ARBA" id="ARBA00023015"/>
    </source>
</evidence>
<dbReference type="PROSITE" id="PS50977">
    <property type="entry name" value="HTH_TETR_2"/>
    <property type="match status" value="1"/>
</dbReference>
<reference evidence="7 8" key="1">
    <citation type="submission" date="2020-02" db="EMBL/GenBank/DDBJ databases">
        <title>Draft Genome Sequence of Verrucosispora sp. Strain CWR15, Isolated from Gulf of Mexico Sponge.</title>
        <authorList>
            <person name="Kennedy S.J."/>
            <person name="Cella E."/>
            <person name="Azarian T."/>
            <person name="Baker B.J."/>
            <person name="Shaw L.N."/>
        </authorList>
    </citation>
    <scope>NUCLEOTIDE SEQUENCE [LARGE SCALE GENOMIC DNA]</scope>
    <source>
        <strain evidence="7 8">CWR15</strain>
    </source>
</reference>
<proteinExistence type="predicted"/>
<dbReference type="InterPro" id="IPR001647">
    <property type="entry name" value="HTH_TetR"/>
</dbReference>
<dbReference type="GO" id="GO:0000976">
    <property type="term" value="F:transcription cis-regulatory region binding"/>
    <property type="evidence" value="ECO:0007669"/>
    <property type="project" value="TreeGrafter"/>
</dbReference>
<feature type="domain" description="HTH tetR-type" evidence="6">
    <location>
        <begin position="16"/>
        <end position="76"/>
    </location>
</feature>